<dbReference type="PROSITE" id="PS51913">
    <property type="entry name" value="HTH_HARE"/>
    <property type="match status" value="1"/>
</dbReference>
<dbReference type="GO" id="GO:0006355">
    <property type="term" value="P:regulation of DNA-templated transcription"/>
    <property type="evidence" value="ECO:0007669"/>
    <property type="project" value="UniProtKB-UniRule"/>
</dbReference>
<gene>
    <name evidence="6" type="primary">rpoE</name>
    <name evidence="9" type="ORF">D3H35_21675</name>
</gene>
<evidence type="ECO:0000256" key="3">
    <source>
        <dbReference type="ARBA" id="ARBA00022679"/>
    </source>
</evidence>
<dbReference type="OrthoDB" id="401223at2"/>
<evidence type="ECO:0000256" key="4">
    <source>
        <dbReference type="ARBA" id="ARBA00022695"/>
    </source>
</evidence>
<dbReference type="HAMAP" id="MF_00357">
    <property type="entry name" value="RNApol_bact_RpoE"/>
    <property type="match status" value="1"/>
</dbReference>
<dbReference type="Gene3D" id="1.10.10.1250">
    <property type="entry name" value="RNA polymerase, subunit delta, N-terminal domain"/>
    <property type="match status" value="1"/>
</dbReference>
<organism evidence="9 10">
    <name type="scientific">Cohnella faecalis</name>
    <dbReference type="NCBI Taxonomy" id="2315694"/>
    <lineage>
        <taxon>Bacteria</taxon>
        <taxon>Bacillati</taxon>
        <taxon>Bacillota</taxon>
        <taxon>Bacilli</taxon>
        <taxon>Bacillales</taxon>
        <taxon>Paenibacillaceae</taxon>
        <taxon>Cohnella</taxon>
    </lineage>
</organism>
<feature type="region of interest" description="Disordered" evidence="7">
    <location>
        <begin position="119"/>
        <end position="195"/>
    </location>
</feature>
<accession>A0A398CGH6</accession>
<keyword evidence="2 6" id="KW-0240">DNA-directed RNA polymerase</keyword>
<feature type="domain" description="HTH HARE-type" evidence="8">
    <location>
        <begin position="17"/>
        <end position="84"/>
    </location>
</feature>
<dbReference type="GO" id="GO:0000428">
    <property type="term" value="C:DNA-directed RNA polymerase complex"/>
    <property type="evidence" value="ECO:0007669"/>
    <property type="project" value="UniProtKB-KW"/>
</dbReference>
<proteinExistence type="inferred from homology"/>
<protein>
    <recommendedName>
        <fullName evidence="6">Probable DNA-directed RNA polymerase subunit delta</fullName>
    </recommendedName>
    <alternativeName>
        <fullName evidence="6">RNAP delta factor</fullName>
    </alternativeName>
</protein>
<dbReference type="EMBL" id="QXJM01000040">
    <property type="protein sequence ID" value="RIE01052.1"/>
    <property type="molecule type" value="Genomic_DNA"/>
</dbReference>
<evidence type="ECO:0000313" key="9">
    <source>
        <dbReference type="EMBL" id="RIE01052.1"/>
    </source>
</evidence>
<name>A0A398CGH6_9BACL</name>
<keyword evidence="10" id="KW-1185">Reference proteome</keyword>
<evidence type="ECO:0000256" key="6">
    <source>
        <dbReference type="HAMAP-Rule" id="MF_00357"/>
    </source>
</evidence>
<comment type="caution">
    <text evidence="9">The sequence shown here is derived from an EMBL/GenBank/DDBJ whole genome shotgun (WGS) entry which is preliminary data.</text>
</comment>
<dbReference type="GO" id="GO:0006351">
    <property type="term" value="P:DNA-templated transcription"/>
    <property type="evidence" value="ECO:0007669"/>
    <property type="project" value="InterPro"/>
</dbReference>
<dbReference type="GO" id="GO:0003899">
    <property type="term" value="F:DNA-directed RNA polymerase activity"/>
    <property type="evidence" value="ECO:0007669"/>
    <property type="project" value="UniProtKB-UniRule"/>
</dbReference>
<dbReference type="RefSeq" id="WP_119151318.1">
    <property type="nucleotide sequence ID" value="NZ_JBHSOV010000014.1"/>
</dbReference>
<dbReference type="NCBIfam" id="TIGR04567">
    <property type="entry name" value="RNAP_delt_lowGC"/>
    <property type="match status" value="1"/>
</dbReference>
<keyword evidence="5 6" id="KW-0804">Transcription</keyword>
<dbReference type="InterPro" id="IPR007759">
    <property type="entry name" value="Asxl_HARE-HTH"/>
</dbReference>
<comment type="similarity">
    <text evidence="1 6">Belongs to the RpoE family.</text>
</comment>
<comment type="subunit">
    <text evidence="6">RNAP is composed of a core of 2 alpha, a beta and a beta' subunits. The core is associated with a delta subunit and one of several sigma factors.</text>
</comment>
<evidence type="ECO:0000313" key="10">
    <source>
        <dbReference type="Proteomes" id="UP000266340"/>
    </source>
</evidence>
<evidence type="ECO:0000256" key="5">
    <source>
        <dbReference type="ARBA" id="ARBA00023163"/>
    </source>
</evidence>
<dbReference type="InterPro" id="IPR029757">
    <property type="entry name" value="RpoE"/>
</dbReference>
<sequence>MSAEYVLKLDSEKIREMPMVDLAFEVLKAANTPFYYRDLMTEIAKHRGFSEEAVNEVIAQVYTEINIDGRFACVGSNVWGLKRWYPVERSEDPVTGGAKRPRIINDDDDELDEDIYGEEEEETFTPDEENYDLFDEEREEIFDEGEETAEVDEEVAIEEEEEQSLDEDLGEGEADDEDDFDDEDDDSDADDEDDK</sequence>
<dbReference type="Pfam" id="PF05066">
    <property type="entry name" value="HARE-HTH"/>
    <property type="match status" value="1"/>
</dbReference>
<keyword evidence="3 6" id="KW-0808">Transferase</keyword>
<evidence type="ECO:0000256" key="7">
    <source>
        <dbReference type="SAM" id="MobiDB-lite"/>
    </source>
</evidence>
<comment type="function">
    <text evidence="6">Participates in both the initiation and recycling phases of transcription. In the presence of the delta subunit, RNAP displays an increased specificity of transcription, a decreased affinity for nucleic acids, and an increased efficiency of RNA synthesis because of enhanced recycling.</text>
</comment>
<dbReference type="InterPro" id="IPR038087">
    <property type="entry name" value="RNAP_delta_N_dom_sf"/>
</dbReference>
<keyword evidence="4 6" id="KW-0548">Nucleotidyltransferase</keyword>
<dbReference type="Proteomes" id="UP000266340">
    <property type="component" value="Unassembled WGS sequence"/>
</dbReference>
<dbReference type="AlphaFoldDB" id="A0A398CGH6"/>
<evidence type="ECO:0000256" key="2">
    <source>
        <dbReference type="ARBA" id="ARBA00022478"/>
    </source>
</evidence>
<evidence type="ECO:0000259" key="8">
    <source>
        <dbReference type="PROSITE" id="PS51913"/>
    </source>
</evidence>
<reference evidence="9 10" key="1">
    <citation type="submission" date="2018-09" db="EMBL/GenBank/DDBJ databases">
        <title>Cohnella cavernae sp. nov., isolated from a karst cave.</title>
        <authorList>
            <person name="Zhu H."/>
        </authorList>
    </citation>
    <scope>NUCLEOTIDE SEQUENCE [LARGE SCALE GENOMIC DNA]</scope>
    <source>
        <strain evidence="9 10">K2E09-144</strain>
    </source>
</reference>
<evidence type="ECO:0000256" key="1">
    <source>
        <dbReference type="ARBA" id="ARBA00009828"/>
    </source>
</evidence>